<gene>
    <name evidence="2" type="ORF">H8B17_12385</name>
</gene>
<dbReference type="Pfam" id="PF18942">
    <property type="entry name" value="DUF5689"/>
    <property type="match status" value="1"/>
</dbReference>
<dbReference type="InterPro" id="IPR043744">
    <property type="entry name" value="DUF5689"/>
</dbReference>
<feature type="domain" description="DUF5689" evidence="1">
    <location>
        <begin position="41"/>
        <end position="243"/>
    </location>
</feature>
<dbReference type="RefSeq" id="WP_190309546.1">
    <property type="nucleotide sequence ID" value="NZ_JACNYK010000003.1"/>
</dbReference>
<keyword evidence="3" id="KW-1185">Reference proteome</keyword>
<accession>A0ABR7Y500</accession>
<organism evidence="2 3">
    <name type="scientific">Sphingobacterium arenae</name>
    <dbReference type="NCBI Taxonomy" id="1280598"/>
    <lineage>
        <taxon>Bacteria</taxon>
        <taxon>Pseudomonadati</taxon>
        <taxon>Bacteroidota</taxon>
        <taxon>Sphingobacteriia</taxon>
        <taxon>Sphingobacteriales</taxon>
        <taxon>Sphingobacteriaceae</taxon>
        <taxon>Sphingobacterium</taxon>
    </lineage>
</organism>
<evidence type="ECO:0000259" key="1">
    <source>
        <dbReference type="Pfam" id="PF18942"/>
    </source>
</evidence>
<proteinExistence type="predicted"/>
<dbReference type="Proteomes" id="UP000606494">
    <property type="component" value="Unassembled WGS sequence"/>
</dbReference>
<evidence type="ECO:0000313" key="2">
    <source>
        <dbReference type="EMBL" id="MBD1426383.1"/>
    </source>
</evidence>
<evidence type="ECO:0000313" key="3">
    <source>
        <dbReference type="Proteomes" id="UP000606494"/>
    </source>
</evidence>
<protein>
    <recommendedName>
        <fullName evidence="1">DUF5689 domain-containing protein</fullName>
    </recommendedName>
</protein>
<dbReference type="EMBL" id="JACNYK010000003">
    <property type="protein sequence ID" value="MBD1426383.1"/>
    <property type="molecule type" value="Genomic_DNA"/>
</dbReference>
<comment type="caution">
    <text evidence="2">The sequence shown here is derived from an EMBL/GenBank/DDBJ whole genome shotgun (WGS) entry which is preliminary data.</text>
</comment>
<name>A0ABR7Y500_9SPHI</name>
<sequence>MENIIYICRRWSAYFLLIVTLLTTVSCEKENDSFAFDEEINVAIKELKEFYKREDLILNGEQHFKKIFITGIIVSSASSGNLPIEKGIVIQEERIGINVLLDDNALFKLGDSVRVNIEAGTLTAIRKNITVTGIKSSDVEVLKENVSIVPRTAVVAELNANFADYAGSLVKVVGAEILGHQANDTFQGDKELDDGTGGKIQLHTNGSASFANEEIPSFGTFTGIVQYASNGSTIQLWMRDYNDLEEYNPSPYPAGFPEVFNTSLVKDAYAKANLDLASGNWTFDGATLVTKTDLRPINVDGTKGVQFNQRNEVPLYLQMNFDVYRGASKVTISHGSYGTDPGCSWRLEYSTDGGVTWSQMGNDVIANNKMPKIAEFDMDIKGQVRFRIHKLALGADNNGRLNMDDFTIYNN</sequence>
<reference evidence="2 3" key="1">
    <citation type="submission" date="2020-08" db="EMBL/GenBank/DDBJ databases">
        <title>Sphingobacterium sp. DN00404 isolated from aquaculture water.</title>
        <authorList>
            <person name="Zhang M."/>
        </authorList>
    </citation>
    <scope>NUCLEOTIDE SEQUENCE [LARGE SCALE GENOMIC DNA]</scope>
    <source>
        <strain evidence="2 3">KCTC 32294</strain>
    </source>
</reference>